<keyword evidence="4 5" id="KW-0472">Membrane</keyword>
<evidence type="ECO:0000256" key="5">
    <source>
        <dbReference type="SAM" id="Phobius"/>
    </source>
</evidence>
<organism evidence="6 7">
    <name type="scientific">Clunio marinus</name>
    <dbReference type="NCBI Taxonomy" id="568069"/>
    <lineage>
        <taxon>Eukaryota</taxon>
        <taxon>Metazoa</taxon>
        <taxon>Ecdysozoa</taxon>
        <taxon>Arthropoda</taxon>
        <taxon>Hexapoda</taxon>
        <taxon>Insecta</taxon>
        <taxon>Pterygota</taxon>
        <taxon>Neoptera</taxon>
        <taxon>Endopterygota</taxon>
        <taxon>Diptera</taxon>
        <taxon>Nematocera</taxon>
        <taxon>Chironomoidea</taxon>
        <taxon>Chironomidae</taxon>
        <taxon>Clunio</taxon>
    </lineage>
</organism>
<evidence type="ECO:0000256" key="3">
    <source>
        <dbReference type="ARBA" id="ARBA00022989"/>
    </source>
</evidence>
<dbReference type="OrthoDB" id="8191171at2759"/>
<feature type="transmembrane region" description="Helical" evidence="5">
    <location>
        <begin position="12"/>
        <end position="29"/>
    </location>
</feature>
<evidence type="ECO:0000256" key="1">
    <source>
        <dbReference type="ARBA" id="ARBA00004141"/>
    </source>
</evidence>
<evidence type="ECO:0000313" key="6">
    <source>
        <dbReference type="EMBL" id="CRL04402.1"/>
    </source>
</evidence>
<comment type="subcellular location">
    <subcellularLocation>
        <location evidence="1">Membrane</location>
        <topology evidence="1">Multi-pass membrane protein</topology>
    </subcellularLocation>
</comment>
<proteinExistence type="predicted"/>
<keyword evidence="3 5" id="KW-1133">Transmembrane helix</keyword>
<evidence type="ECO:0000256" key="4">
    <source>
        <dbReference type="ARBA" id="ARBA00023136"/>
    </source>
</evidence>
<dbReference type="GO" id="GO:0005886">
    <property type="term" value="C:plasma membrane"/>
    <property type="evidence" value="ECO:0007669"/>
    <property type="project" value="TreeGrafter"/>
</dbReference>
<feature type="transmembrane region" description="Helical" evidence="5">
    <location>
        <begin position="73"/>
        <end position="98"/>
    </location>
</feature>
<sequence>MDFSQSYSKLRFVLHVHFVLVVGVLLTHWSSPAYLFYNVLFVVAIIWSIASRNSVEASQIAFSIDLSSFFFDLFIIAFNMSGIIGRVLGIVNLLFRFYSMKVLHTEMLDREPSLLEFR</sequence>
<dbReference type="PANTHER" id="PTHR16521:SF3">
    <property type="entry name" value="TYPE-1 ANGIOTENSIN II RECEPTOR-ASSOCIATED PROTEIN"/>
    <property type="match status" value="1"/>
</dbReference>
<evidence type="ECO:0000313" key="7">
    <source>
        <dbReference type="Proteomes" id="UP000183832"/>
    </source>
</evidence>
<dbReference type="GO" id="GO:0038166">
    <property type="term" value="P:angiotensin-activated signaling pathway"/>
    <property type="evidence" value="ECO:0007669"/>
    <property type="project" value="InterPro"/>
</dbReference>
<accession>A0A1J1IXG2</accession>
<keyword evidence="7" id="KW-1185">Reference proteome</keyword>
<reference evidence="6 7" key="1">
    <citation type="submission" date="2015-04" db="EMBL/GenBank/DDBJ databases">
        <authorList>
            <person name="Syromyatnikov M.Y."/>
            <person name="Popov V.N."/>
        </authorList>
    </citation>
    <scope>NUCLEOTIDE SEQUENCE [LARGE SCALE GENOMIC DNA]</scope>
</reference>
<protein>
    <submittedName>
        <fullName evidence="6">CLUMA_CG017488, isoform A</fullName>
    </submittedName>
</protein>
<gene>
    <name evidence="6" type="ORF">CLUMA_CG017488</name>
</gene>
<evidence type="ECO:0000256" key="2">
    <source>
        <dbReference type="ARBA" id="ARBA00022692"/>
    </source>
</evidence>
<keyword evidence="2 5" id="KW-0812">Transmembrane</keyword>
<name>A0A1J1IXG2_9DIPT</name>
<dbReference type="EMBL" id="CVRI01000063">
    <property type="protein sequence ID" value="CRL04402.1"/>
    <property type="molecule type" value="Genomic_DNA"/>
</dbReference>
<dbReference type="Proteomes" id="UP000183832">
    <property type="component" value="Unassembled WGS sequence"/>
</dbReference>
<dbReference type="Pfam" id="PF06396">
    <property type="entry name" value="AGTRAP"/>
    <property type="match status" value="1"/>
</dbReference>
<dbReference type="PANTHER" id="PTHR16521">
    <property type="entry name" value="TYPE-1 ANGIOTENSIN II RECEPTOR-ASSOCIATED PROTEIN"/>
    <property type="match status" value="1"/>
</dbReference>
<dbReference type="InterPro" id="IPR009436">
    <property type="entry name" value="AGTRAP"/>
</dbReference>
<feature type="transmembrane region" description="Helical" evidence="5">
    <location>
        <begin position="35"/>
        <end position="52"/>
    </location>
</feature>
<dbReference type="AlphaFoldDB" id="A0A1J1IXG2"/>